<gene>
    <name evidence="2" type="ORF">ATL40_1102</name>
</gene>
<proteinExistence type="predicted"/>
<dbReference type="Proteomes" id="UP000224915">
    <property type="component" value="Unassembled WGS sequence"/>
</dbReference>
<organism evidence="2 3">
    <name type="scientific">Serinibacter salmoneus</name>
    <dbReference type="NCBI Taxonomy" id="556530"/>
    <lineage>
        <taxon>Bacteria</taxon>
        <taxon>Bacillati</taxon>
        <taxon>Actinomycetota</taxon>
        <taxon>Actinomycetes</taxon>
        <taxon>Micrococcales</taxon>
        <taxon>Beutenbergiaceae</taxon>
        <taxon>Serinibacter</taxon>
    </lineage>
</organism>
<dbReference type="InterPro" id="IPR011009">
    <property type="entry name" value="Kinase-like_dom_sf"/>
</dbReference>
<keyword evidence="2" id="KW-0808">Transferase</keyword>
<dbReference type="OrthoDB" id="5180879at2"/>
<evidence type="ECO:0000259" key="1">
    <source>
        <dbReference type="Pfam" id="PF01636"/>
    </source>
</evidence>
<dbReference type="SUPFAM" id="SSF52540">
    <property type="entry name" value="P-loop containing nucleoside triphosphate hydrolases"/>
    <property type="match status" value="1"/>
</dbReference>
<accession>A0A2A9CYL5</accession>
<comment type="caution">
    <text evidence="2">The sequence shown here is derived from an EMBL/GenBank/DDBJ whole genome shotgun (WGS) entry which is preliminary data.</text>
</comment>
<evidence type="ECO:0000313" key="3">
    <source>
        <dbReference type="Proteomes" id="UP000224915"/>
    </source>
</evidence>
<dbReference type="InterPro" id="IPR027417">
    <property type="entry name" value="P-loop_NTPase"/>
</dbReference>
<keyword evidence="3" id="KW-1185">Reference proteome</keyword>
<dbReference type="AlphaFoldDB" id="A0A2A9CYL5"/>
<name>A0A2A9CYL5_9MICO</name>
<dbReference type="InterPro" id="IPR002575">
    <property type="entry name" value="Aminoglycoside_PTrfase"/>
</dbReference>
<dbReference type="RefSeq" id="WP_098468644.1">
    <property type="nucleotide sequence ID" value="NZ_PDJD01000001.1"/>
</dbReference>
<evidence type="ECO:0000313" key="2">
    <source>
        <dbReference type="EMBL" id="PFG19538.1"/>
    </source>
</evidence>
<reference evidence="2 3" key="1">
    <citation type="submission" date="2017-10" db="EMBL/GenBank/DDBJ databases">
        <title>Sequencing the genomes of 1000 actinobacteria strains.</title>
        <authorList>
            <person name="Klenk H.-P."/>
        </authorList>
    </citation>
    <scope>NUCLEOTIDE SEQUENCE [LARGE SCALE GENOMIC DNA]</scope>
    <source>
        <strain evidence="2 3">DSM 21801</strain>
    </source>
</reference>
<dbReference type="Gene3D" id="3.90.1200.10">
    <property type="match status" value="1"/>
</dbReference>
<dbReference type="SUPFAM" id="SSF56112">
    <property type="entry name" value="Protein kinase-like (PK-like)"/>
    <property type="match status" value="1"/>
</dbReference>
<protein>
    <submittedName>
        <fullName evidence="2">Thymidylate kinase</fullName>
    </submittedName>
</protein>
<dbReference type="Pfam" id="PF01636">
    <property type="entry name" value="APH"/>
    <property type="match status" value="1"/>
</dbReference>
<dbReference type="GO" id="GO:0016301">
    <property type="term" value="F:kinase activity"/>
    <property type="evidence" value="ECO:0007669"/>
    <property type="project" value="UniProtKB-KW"/>
</dbReference>
<dbReference type="EMBL" id="PDJD01000001">
    <property type="protein sequence ID" value="PFG19538.1"/>
    <property type="molecule type" value="Genomic_DNA"/>
</dbReference>
<feature type="domain" description="Aminoglycoside phosphotransferase" evidence="1">
    <location>
        <begin position="642"/>
        <end position="832"/>
    </location>
</feature>
<keyword evidence="2" id="KW-0418">Kinase</keyword>
<dbReference type="Gene3D" id="3.40.50.300">
    <property type="entry name" value="P-loop containing nucleotide triphosphate hydrolases"/>
    <property type="match status" value="1"/>
</dbReference>
<sequence length="922" mass="98087">MPSVHPQARAAFDALDRAGVPWLLLRGRRSLARPDRDIDVLVSRDWRAIAQESLAQSGLVRVLAHGHGSHRFHFAFGQDGWTGLDVVDELAFGRYQDLVSPWAPQVLARGVVREGIPSPDPSDEALLLLLHLVLDKGGVPAHRRAEALAALRHRPLDSPLAARLDAIAGEGCAYRLTRVLGDEDASARLSRLLAARWRRSVPGPAVTRAVTARLGRRIPVRVPGRPRGVAIGVLGPDGAGKTTLLDGLAASLPLTTHYRHLGLWKPHAWDALLERVPGARLGLALTRVSATALSVAVHRLRGEVVLLDRLALDTRLSSDDSSVGGRITRWVAHAVAPPVDLILVLDAPGSVMYQRKREHSPQILEEWRQEYRRIAEEHPRAHLLDATATPGQTLASATRIVWRTLVGDPPGPLHGRQAVDAVMLGDGPWLQPGAQVGIGSVPLPAGWVRGLQEAGAQVRPLAGAPTATLHLVVTHNPHRRELSHAARALTPDGAMLTLGSGLPGLGVLPRLRSRIRAAGWTVSGVTWHAPSLHRSARLVPLDSAPALDSTLRRVAGIPAGALVGVAARGTARLGAMPVLVAQGSLWSARGGIPRTWLAGLLADPRAADRIDAAQAAGAVVITPRYETSRHLIALLHHGRGARPSLAVKVPRDPGDTAGIDRESRVLTHLGDQGFSGVPELLGVWAHRGRPAMVTTALAGEELSPQRVRADPVGARGAVLAFVARLGRLPAPPVEPAAALRGLVDLAARCGQPSWLTALTAATHAAMRPELLTGAVEHGDLGHPNLLVEPASGRLTVLDWERADLTGIAGSDLVYAWHYLTCALEGAWRTQDQVALLRREFSPSGAGLSALRGHLTSCGADPRRAEEVVMLTWARCAASLAERLPARGAEAAVAVDRDVALWRASVVLMTGTDLDPAQDNAAR</sequence>